<dbReference type="Pfam" id="PF02567">
    <property type="entry name" value="PhzC-PhzF"/>
    <property type="match status" value="1"/>
</dbReference>
<reference evidence="3" key="1">
    <citation type="submission" date="2020-11" db="EMBL/GenBank/DDBJ databases">
        <authorList>
            <consortium name="DOE Joint Genome Institute"/>
            <person name="Ahrendt S."/>
            <person name="Riley R."/>
            <person name="Andreopoulos W."/>
            <person name="Labutti K."/>
            <person name="Pangilinan J."/>
            <person name="Ruiz-Duenas F.J."/>
            <person name="Barrasa J.M."/>
            <person name="Sanchez-Garcia M."/>
            <person name="Camarero S."/>
            <person name="Miyauchi S."/>
            <person name="Serrano A."/>
            <person name="Linde D."/>
            <person name="Babiker R."/>
            <person name="Drula E."/>
            <person name="Ayuso-Fernandez I."/>
            <person name="Pacheco R."/>
            <person name="Padilla G."/>
            <person name="Ferreira P."/>
            <person name="Barriuso J."/>
            <person name="Kellner H."/>
            <person name="Castanera R."/>
            <person name="Alfaro M."/>
            <person name="Ramirez L."/>
            <person name="Pisabarro A.G."/>
            <person name="Kuo A."/>
            <person name="Tritt A."/>
            <person name="Lipzen A."/>
            <person name="He G."/>
            <person name="Yan M."/>
            <person name="Ng V."/>
            <person name="Cullen D."/>
            <person name="Martin F."/>
            <person name="Rosso M.-N."/>
            <person name="Henrissat B."/>
            <person name="Hibbett D."/>
            <person name="Martinez A.T."/>
            <person name="Grigoriev I.V."/>
        </authorList>
    </citation>
    <scope>NUCLEOTIDE SEQUENCE</scope>
    <source>
        <strain evidence="3">CIRM-BRFM 674</strain>
    </source>
</reference>
<dbReference type="Proteomes" id="UP000807469">
    <property type="component" value="Unassembled WGS sequence"/>
</dbReference>
<dbReference type="OrthoDB" id="75169at2759"/>
<dbReference type="InterPro" id="IPR003719">
    <property type="entry name" value="Phenazine_PhzF-like"/>
</dbReference>
<dbReference type="EMBL" id="MU155130">
    <property type="protein sequence ID" value="KAF9486338.1"/>
    <property type="molecule type" value="Genomic_DNA"/>
</dbReference>
<evidence type="ECO:0000313" key="3">
    <source>
        <dbReference type="EMBL" id="KAF9486338.1"/>
    </source>
</evidence>
<dbReference type="PANTHER" id="PTHR13774">
    <property type="entry name" value="PHENAZINE BIOSYNTHESIS PROTEIN"/>
    <property type="match status" value="1"/>
</dbReference>
<dbReference type="SUPFAM" id="SSF54506">
    <property type="entry name" value="Diaminopimelate epimerase-like"/>
    <property type="match status" value="1"/>
</dbReference>
<evidence type="ECO:0000256" key="2">
    <source>
        <dbReference type="ARBA" id="ARBA00023235"/>
    </source>
</evidence>
<comment type="similarity">
    <text evidence="1">Belongs to the PhzF family.</text>
</comment>
<dbReference type="Gene3D" id="3.10.310.10">
    <property type="entry name" value="Diaminopimelate Epimerase, Chain A, domain 1"/>
    <property type="match status" value="2"/>
</dbReference>
<dbReference type="GO" id="GO:0016853">
    <property type="term" value="F:isomerase activity"/>
    <property type="evidence" value="ECO:0007669"/>
    <property type="project" value="UniProtKB-KW"/>
</dbReference>
<evidence type="ECO:0000313" key="4">
    <source>
        <dbReference type="Proteomes" id="UP000807469"/>
    </source>
</evidence>
<accession>A0A9P6D859</accession>
<proteinExistence type="inferred from homology"/>
<dbReference type="GO" id="GO:0005737">
    <property type="term" value="C:cytoplasm"/>
    <property type="evidence" value="ECO:0007669"/>
    <property type="project" value="TreeGrafter"/>
</dbReference>
<sequence>MNIRAPYSLVTAFTSNPFGGNPAAVIHLNPSHSPEFLGQIAKNLNQPVLSVLSTERIPSDDDKTLIYGIKYFAPNGKPIPLCGHGTLAATKFLLSSPEVQAKGIQDIHFITDSGVMVKAVQLDDEFIEIEIPTAAPTSVSAFEKERLKVFVDKAFGRDVVIHDIKAGNNGYEHYVLVELDLAEDLQGSTVDAKQLIGNGFVINVLTTASPGPQAAFVSRMFAPTMINEPGEDHVCGSAHGLLVPHWYSKLGIPSGQEIQVKQVSTRGGDLRVVFQQEEGRIKLRGQCVMLSTGELHI</sequence>
<keyword evidence="4" id="KW-1185">Reference proteome</keyword>
<comment type="caution">
    <text evidence="3">The sequence shown here is derived from an EMBL/GenBank/DDBJ whole genome shotgun (WGS) entry which is preliminary data.</text>
</comment>
<evidence type="ECO:0000256" key="1">
    <source>
        <dbReference type="ARBA" id="ARBA00008270"/>
    </source>
</evidence>
<gene>
    <name evidence="3" type="ORF">BDN70DRAFT_869830</name>
</gene>
<organism evidence="3 4">
    <name type="scientific">Pholiota conissans</name>
    <dbReference type="NCBI Taxonomy" id="109636"/>
    <lineage>
        <taxon>Eukaryota</taxon>
        <taxon>Fungi</taxon>
        <taxon>Dikarya</taxon>
        <taxon>Basidiomycota</taxon>
        <taxon>Agaricomycotina</taxon>
        <taxon>Agaricomycetes</taxon>
        <taxon>Agaricomycetidae</taxon>
        <taxon>Agaricales</taxon>
        <taxon>Agaricineae</taxon>
        <taxon>Strophariaceae</taxon>
        <taxon>Pholiota</taxon>
    </lineage>
</organism>
<keyword evidence="2" id="KW-0413">Isomerase</keyword>
<dbReference type="PANTHER" id="PTHR13774:SF17">
    <property type="entry name" value="PHENAZINE BIOSYNTHESIS-LIKE DOMAIN-CONTAINING PROTEIN"/>
    <property type="match status" value="1"/>
</dbReference>
<name>A0A9P6D859_9AGAR</name>
<protein>
    <submittedName>
        <fullName evidence="3">Diaminopimelate epimerase-like protein</fullName>
    </submittedName>
</protein>
<dbReference type="AlphaFoldDB" id="A0A9P6D859"/>
<dbReference type="PIRSF" id="PIRSF016184">
    <property type="entry name" value="PhzC_PhzF"/>
    <property type="match status" value="1"/>
</dbReference>